<evidence type="ECO:0000256" key="2">
    <source>
        <dbReference type="ARBA" id="ARBA00022692"/>
    </source>
</evidence>
<dbReference type="Proteomes" id="UP000823749">
    <property type="component" value="Chromosome 3"/>
</dbReference>
<evidence type="ECO:0000313" key="6">
    <source>
        <dbReference type="EMBL" id="KAG5557225.1"/>
    </source>
</evidence>
<dbReference type="SUPFAM" id="SSF81338">
    <property type="entry name" value="Aquaporin-like"/>
    <property type="match status" value="1"/>
</dbReference>
<dbReference type="Gene3D" id="1.20.1080.10">
    <property type="entry name" value="Glycerol uptake facilitator protein"/>
    <property type="match status" value="1"/>
</dbReference>
<evidence type="ECO:0000256" key="3">
    <source>
        <dbReference type="ARBA" id="ARBA00022989"/>
    </source>
</evidence>
<dbReference type="InterPro" id="IPR034294">
    <property type="entry name" value="Aquaporin_transptr"/>
</dbReference>
<dbReference type="InterPro" id="IPR000425">
    <property type="entry name" value="MIP"/>
</dbReference>
<feature type="transmembrane region" description="Helical" evidence="5">
    <location>
        <begin position="118"/>
        <end position="137"/>
    </location>
</feature>
<keyword evidence="4 5" id="KW-0472">Membrane</keyword>
<comment type="subcellular location">
    <subcellularLocation>
        <location evidence="1">Membrane</location>
        <topology evidence="1">Multi-pass membrane protein</topology>
    </subcellularLocation>
</comment>
<accession>A0AAV6KXQ4</accession>
<dbReference type="GO" id="GO:0016020">
    <property type="term" value="C:membrane"/>
    <property type="evidence" value="ECO:0007669"/>
    <property type="project" value="UniProtKB-SubCell"/>
</dbReference>
<evidence type="ECO:0008006" key="8">
    <source>
        <dbReference type="Google" id="ProtNLM"/>
    </source>
</evidence>
<dbReference type="InterPro" id="IPR023271">
    <property type="entry name" value="Aquaporin-like"/>
</dbReference>
<dbReference type="Pfam" id="PF00230">
    <property type="entry name" value="MIP"/>
    <property type="match status" value="1"/>
</dbReference>
<dbReference type="PANTHER" id="PTHR45687">
    <property type="entry name" value="AQUAPORIN OR AQUAGLYCEROPORIN RELATED"/>
    <property type="match status" value="1"/>
</dbReference>
<keyword evidence="2 5" id="KW-0812">Transmembrane</keyword>
<proteinExistence type="predicted"/>
<feature type="transmembrane region" description="Helical" evidence="5">
    <location>
        <begin position="56"/>
        <end position="74"/>
    </location>
</feature>
<dbReference type="EMBL" id="JACTNZ010000003">
    <property type="protein sequence ID" value="KAG5557225.1"/>
    <property type="molecule type" value="Genomic_DNA"/>
</dbReference>
<name>A0AAV6KXQ4_9ERIC</name>
<evidence type="ECO:0000313" key="7">
    <source>
        <dbReference type="Proteomes" id="UP000823749"/>
    </source>
</evidence>
<organism evidence="6 7">
    <name type="scientific">Rhododendron griersonianum</name>
    <dbReference type="NCBI Taxonomy" id="479676"/>
    <lineage>
        <taxon>Eukaryota</taxon>
        <taxon>Viridiplantae</taxon>
        <taxon>Streptophyta</taxon>
        <taxon>Embryophyta</taxon>
        <taxon>Tracheophyta</taxon>
        <taxon>Spermatophyta</taxon>
        <taxon>Magnoliopsida</taxon>
        <taxon>eudicotyledons</taxon>
        <taxon>Gunneridae</taxon>
        <taxon>Pentapetalae</taxon>
        <taxon>asterids</taxon>
        <taxon>Ericales</taxon>
        <taxon>Ericaceae</taxon>
        <taxon>Ericoideae</taxon>
        <taxon>Rhodoreae</taxon>
        <taxon>Rhododendron</taxon>
    </lineage>
</organism>
<dbReference type="GO" id="GO:0015267">
    <property type="term" value="F:channel activity"/>
    <property type="evidence" value="ECO:0007669"/>
    <property type="project" value="InterPro"/>
</dbReference>
<keyword evidence="7" id="KW-1185">Reference proteome</keyword>
<evidence type="ECO:0000256" key="4">
    <source>
        <dbReference type="ARBA" id="ARBA00023136"/>
    </source>
</evidence>
<reference evidence="6" key="1">
    <citation type="submission" date="2020-08" db="EMBL/GenBank/DDBJ databases">
        <title>Plant Genome Project.</title>
        <authorList>
            <person name="Zhang R.-G."/>
        </authorList>
    </citation>
    <scope>NUCLEOTIDE SEQUENCE</scope>
    <source>
        <strain evidence="6">WSP0</strain>
        <tissue evidence="6">Leaf</tissue>
    </source>
</reference>
<evidence type="ECO:0000256" key="5">
    <source>
        <dbReference type="SAM" id="Phobius"/>
    </source>
</evidence>
<dbReference type="AlphaFoldDB" id="A0AAV6KXQ4"/>
<gene>
    <name evidence="6" type="ORF">RHGRI_007482</name>
</gene>
<evidence type="ECO:0000256" key="1">
    <source>
        <dbReference type="ARBA" id="ARBA00004141"/>
    </source>
</evidence>
<comment type="caution">
    <text evidence="6">The sequence shown here is derived from an EMBL/GenBank/DDBJ whole genome shotgun (WGS) entry which is preliminary data.</text>
</comment>
<protein>
    <recommendedName>
        <fullName evidence="8">SHSP domain-containing protein</fullName>
    </recommendedName>
</protein>
<sequence>MYKATYHISADRYNLNEIKAEIKNGVLKVEVPKVKNDHKGSESAGGSESGGTSGRFFVGIYICIDVHGVLVGFLEGYQTGVGIAEFMATFLFFYITILTVMGVARAPNNCASVGIQWIAWDFGGMIFALIYCIAAPLDLGVSDPVDLSGGDPLETYLAHCGYDLKLDESTHEQISSLLDSAPWSTIDEWISNGEPLHPFALSPLPITIELPNCESKPLSPNPSVELLGPVEVSGHFYT</sequence>
<feature type="transmembrane region" description="Helical" evidence="5">
    <location>
        <begin position="86"/>
        <end position="106"/>
    </location>
</feature>
<keyword evidence="3 5" id="KW-1133">Transmembrane helix</keyword>